<feature type="transmembrane region" description="Helical" evidence="12">
    <location>
        <begin position="60"/>
        <end position="78"/>
    </location>
</feature>
<feature type="transmembrane region" description="Helical" evidence="12">
    <location>
        <begin position="99"/>
        <end position="121"/>
    </location>
</feature>
<feature type="transmembrane region" description="Helical" evidence="12">
    <location>
        <begin position="296"/>
        <end position="317"/>
    </location>
</feature>
<dbReference type="PANTHER" id="PTHR33529:SF7">
    <property type="entry name" value="LIPOPOLYSACCHARIDE EXPORT SYSTEM PERMEASE PROTEIN LPTF"/>
    <property type="match status" value="1"/>
</dbReference>
<evidence type="ECO:0000256" key="5">
    <source>
        <dbReference type="ARBA" id="ARBA00022448"/>
    </source>
</evidence>
<keyword evidence="9 12" id="KW-1133">Transmembrane helix</keyword>
<comment type="subcellular location">
    <subcellularLocation>
        <location evidence="2">Cell inner membrane</location>
        <topology evidence="2">Multi-pass membrane protein</topology>
    </subcellularLocation>
</comment>
<comment type="similarity">
    <text evidence="3">Belongs to the LptF/LptG family.</text>
</comment>
<dbReference type="NCBIfam" id="TIGR04407">
    <property type="entry name" value="LptF_YjgP"/>
    <property type="match status" value="1"/>
</dbReference>
<feature type="transmembrane region" description="Helical" evidence="12">
    <location>
        <begin position="263"/>
        <end position="284"/>
    </location>
</feature>
<evidence type="ECO:0000256" key="4">
    <source>
        <dbReference type="ARBA" id="ARBA00014213"/>
    </source>
</evidence>
<protein>
    <recommendedName>
        <fullName evidence="4">Lipopolysaccharide export system permease protein LptF</fullName>
    </recommendedName>
</protein>
<keyword evidence="5" id="KW-0813">Transport</keyword>
<evidence type="ECO:0000256" key="3">
    <source>
        <dbReference type="ARBA" id="ARBA00007725"/>
    </source>
</evidence>
<evidence type="ECO:0000256" key="7">
    <source>
        <dbReference type="ARBA" id="ARBA00022519"/>
    </source>
</evidence>
<reference evidence="14" key="1">
    <citation type="submission" date="2020-06" db="EMBL/GenBank/DDBJ databases">
        <title>Thalassolituus marinus alknpb1M-1, a hydrocarbon-degrading bacterium isolated from the deep-sea overlying water using an in-situ strategy from the South China Sea basin.</title>
        <authorList>
            <person name="Dong C."/>
            <person name="Chen Y."/>
            <person name="Shao Z."/>
        </authorList>
    </citation>
    <scope>NUCLEOTIDE SEQUENCE [LARGE SCALE GENOMIC DNA]</scope>
    <source>
        <strain evidence="14">alknpb1M-1</strain>
    </source>
</reference>
<evidence type="ECO:0000256" key="6">
    <source>
        <dbReference type="ARBA" id="ARBA00022475"/>
    </source>
</evidence>
<keyword evidence="8 12" id="KW-0812">Transmembrane</keyword>
<dbReference type="Pfam" id="PF03739">
    <property type="entry name" value="LptF_LptG"/>
    <property type="match status" value="1"/>
</dbReference>
<evidence type="ECO:0000256" key="1">
    <source>
        <dbReference type="ARBA" id="ARBA00002265"/>
    </source>
</evidence>
<accession>A0ABY6AIS1</accession>
<dbReference type="InterPro" id="IPR030922">
    <property type="entry name" value="LptF"/>
</dbReference>
<evidence type="ECO:0000256" key="9">
    <source>
        <dbReference type="ARBA" id="ARBA00022989"/>
    </source>
</evidence>
<evidence type="ECO:0000256" key="8">
    <source>
        <dbReference type="ARBA" id="ARBA00022692"/>
    </source>
</evidence>
<keyword evidence="14" id="KW-1185">Reference proteome</keyword>
<dbReference type="EMBL" id="CP054475">
    <property type="protein sequence ID" value="UXD89348.1"/>
    <property type="molecule type" value="Genomic_DNA"/>
</dbReference>
<evidence type="ECO:0000313" key="14">
    <source>
        <dbReference type="Proteomes" id="UP001065322"/>
    </source>
</evidence>
<name>A0ABY6AIS1_9GAMM</name>
<feature type="transmembrane region" description="Helical" evidence="12">
    <location>
        <begin position="329"/>
        <end position="349"/>
    </location>
</feature>
<evidence type="ECO:0000313" key="13">
    <source>
        <dbReference type="EMBL" id="UXD89348.1"/>
    </source>
</evidence>
<keyword evidence="10 12" id="KW-0472">Membrane</keyword>
<evidence type="ECO:0000256" key="2">
    <source>
        <dbReference type="ARBA" id="ARBA00004429"/>
    </source>
</evidence>
<dbReference type="InterPro" id="IPR005495">
    <property type="entry name" value="LptG/LptF_permease"/>
</dbReference>
<proteinExistence type="inferred from homology"/>
<evidence type="ECO:0000256" key="12">
    <source>
        <dbReference type="SAM" id="Phobius"/>
    </source>
</evidence>
<organism evidence="13 14">
    <name type="scientific">Thalassolituus hydrocarboniclasticus</name>
    <dbReference type="NCBI Taxonomy" id="2742796"/>
    <lineage>
        <taxon>Bacteria</taxon>
        <taxon>Pseudomonadati</taxon>
        <taxon>Pseudomonadota</taxon>
        <taxon>Gammaproteobacteria</taxon>
        <taxon>Oceanospirillales</taxon>
        <taxon>Oceanospirillaceae</taxon>
        <taxon>Thalassolituus</taxon>
    </lineage>
</organism>
<feature type="transmembrane region" description="Helical" evidence="12">
    <location>
        <begin position="12"/>
        <end position="29"/>
    </location>
</feature>
<gene>
    <name evidence="13" type="primary">lptF</name>
    <name evidence="13" type="ORF">HUF19_06795</name>
</gene>
<dbReference type="Proteomes" id="UP001065322">
    <property type="component" value="Chromosome"/>
</dbReference>
<keyword evidence="7" id="KW-0997">Cell inner membrane</keyword>
<comment type="function">
    <text evidence="1">Part of the ABC transporter complex LptBFG involved in the translocation of lipopolysaccharide (LPS) from the inner membrane to the outer membrane.</text>
</comment>
<dbReference type="PANTHER" id="PTHR33529">
    <property type="entry name" value="SLR0882 PROTEIN-RELATED"/>
    <property type="match status" value="1"/>
</dbReference>
<evidence type="ECO:0000256" key="10">
    <source>
        <dbReference type="ARBA" id="ARBA00023136"/>
    </source>
</evidence>
<sequence length="357" mass="40047">MLILFRYLARELAGSLVAVTTVLLMILMSGRLIQQLAAAAAGEVSLDIVFFTLLLRLPSFLEMILPLALFISILLTYGRLYAESEMTVLTATGFSDKKLLGYTMIPALFLTLLVASFTLVLSPWGAQKMENLYEKQSKLTEFELLAPGRFQSTATGSRVTYTEALSNDKTQMHQVFIADGNTLLLAERGTQYVSDETGSRFLELHKGRRYDLTPGSAQLQVLDFDLYGVKIADEPEERRKLRKEAVPTLELIGSAEPKHQAQLQWRISLILMVPIVTLIAFPLSKVNPRQGRFARLFPAIVLFMVYISLLIAMTGMIEKRTLNPAIGLWSLHIVYLLIAAGLLLLPEWIRRRKIKGL</sequence>
<comment type="subunit">
    <text evidence="11">Component of the lipopolysaccharide transport and assembly complex. The LptBFG transporter is composed of two ATP-binding proteins (LptB) and two transmembrane proteins (LptF and LptG).</text>
</comment>
<evidence type="ECO:0000256" key="11">
    <source>
        <dbReference type="ARBA" id="ARBA00026081"/>
    </source>
</evidence>
<keyword evidence="6" id="KW-1003">Cell membrane</keyword>